<evidence type="ECO:0000256" key="1">
    <source>
        <dbReference type="ARBA" id="ARBA00003660"/>
    </source>
</evidence>
<dbReference type="PROSITE" id="PS51202">
    <property type="entry name" value="RCK_C"/>
    <property type="match status" value="1"/>
</dbReference>
<dbReference type="STRING" id="351160.RCIX162"/>
<keyword evidence="2" id="KW-0813">Transport</keyword>
<keyword evidence="6" id="KW-0406">Ion transport</keyword>
<comment type="function">
    <text evidence="1">Part of a potassium transport system.</text>
</comment>
<dbReference type="Pfam" id="PF02254">
    <property type="entry name" value="TrkA_N"/>
    <property type="match status" value="1"/>
</dbReference>
<evidence type="ECO:0000313" key="10">
    <source>
        <dbReference type="Proteomes" id="UP000000663"/>
    </source>
</evidence>
<dbReference type="GO" id="GO:0015079">
    <property type="term" value="F:potassium ion transmembrane transporter activity"/>
    <property type="evidence" value="ECO:0007669"/>
    <property type="project" value="InterPro"/>
</dbReference>
<accession>Q0W7J2</accession>
<dbReference type="InterPro" id="IPR006036">
    <property type="entry name" value="K_uptake_TrkA"/>
</dbReference>
<dbReference type="GO" id="GO:0005886">
    <property type="term" value="C:plasma membrane"/>
    <property type="evidence" value="ECO:0007669"/>
    <property type="project" value="InterPro"/>
</dbReference>
<dbReference type="Proteomes" id="UP000000663">
    <property type="component" value="Chromosome"/>
</dbReference>
<evidence type="ECO:0000256" key="3">
    <source>
        <dbReference type="ARBA" id="ARBA00022538"/>
    </source>
</evidence>
<dbReference type="InterPro" id="IPR036291">
    <property type="entry name" value="NAD(P)-bd_dom_sf"/>
</dbReference>
<evidence type="ECO:0000313" key="9">
    <source>
        <dbReference type="EMBL" id="CAJ35651.1"/>
    </source>
</evidence>
<reference evidence="9 10" key="1">
    <citation type="journal article" date="2006" name="Science">
        <title>Genome of rice cluster I archaea -- the key methane producers in the rice rhizosphere.</title>
        <authorList>
            <person name="Erkel C."/>
            <person name="Kube M."/>
            <person name="Reinhardt R."/>
            <person name="Liesack W."/>
        </authorList>
    </citation>
    <scope>NUCLEOTIDE SEQUENCE [LARGE SCALE GENOMIC DNA]</scope>
    <source>
        <strain evidence="10">DSM 22066 / NBRC 105507 / MRE50</strain>
    </source>
</reference>
<dbReference type="EMBL" id="AM114193">
    <property type="protein sequence ID" value="CAJ35651.1"/>
    <property type="molecule type" value="Genomic_DNA"/>
</dbReference>
<dbReference type="PRINTS" id="PR00335">
    <property type="entry name" value="KUPTAKETRKA"/>
</dbReference>
<dbReference type="Gene3D" id="3.40.50.720">
    <property type="entry name" value="NAD(P)-binding Rossmann-like Domain"/>
    <property type="match status" value="1"/>
</dbReference>
<dbReference type="SUPFAM" id="SSF51735">
    <property type="entry name" value="NAD(P)-binding Rossmann-fold domains"/>
    <property type="match status" value="1"/>
</dbReference>
<dbReference type="PATRIC" id="fig|351160.9.peg.2584"/>
<keyword evidence="4" id="KW-0630">Potassium</keyword>
<dbReference type="PROSITE" id="PS51201">
    <property type="entry name" value="RCK_N"/>
    <property type="match status" value="1"/>
</dbReference>
<organism evidence="9 10">
    <name type="scientific">Methanocella arvoryzae (strain DSM 22066 / NBRC 105507 / MRE50)</name>
    <dbReference type="NCBI Taxonomy" id="351160"/>
    <lineage>
        <taxon>Archaea</taxon>
        <taxon>Methanobacteriati</taxon>
        <taxon>Methanobacteriota</taxon>
        <taxon>Stenosarchaea group</taxon>
        <taxon>Methanomicrobia</taxon>
        <taxon>Methanocellales</taxon>
        <taxon>Methanocellaceae</taxon>
        <taxon>Methanocella</taxon>
    </lineage>
</organism>
<dbReference type="KEGG" id="rci:RCIX162"/>
<feature type="domain" description="RCK C-terminal" evidence="8">
    <location>
        <begin position="136"/>
        <end position="216"/>
    </location>
</feature>
<dbReference type="eggNOG" id="arCOG01957">
    <property type="taxonomic scope" value="Archaea"/>
</dbReference>
<dbReference type="PANTHER" id="PTHR43833:SF5">
    <property type="entry name" value="TRK SYSTEM POTASSIUM UPTAKE PROTEIN TRKA"/>
    <property type="match status" value="1"/>
</dbReference>
<evidence type="ECO:0000256" key="6">
    <source>
        <dbReference type="ARBA" id="ARBA00023065"/>
    </source>
</evidence>
<gene>
    <name evidence="9" type="ORF">RCIX162</name>
</gene>
<name>Q0W7J2_METAR</name>
<keyword evidence="3" id="KW-0633">Potassium transport</keyword>
<keyword evidence="5" id="KW-0520">NAD</keyword>
<dbReference type="GeneID" id="5145322"/>
<dbReference type="InterPro" id="IPR036721">
    <property type="entry name" value="RCK_C_sf"/>
</dbReference>
<dbReference type="Gene3D" id="3.30.70.1450">
    <property type="entry name" value="Regulator of K+ conductance, C-terminal domain"/>
    <property type="match status" value="1"/>
</dbReference>
<evidence type="ECO:0000256" key="2">
    <source>
        <dbReference type="ARBA" id="ARBA00022448"/>
    </source>
</evidence>
<dbReference type="Pfam" id="PF02080">
    <property type="entry name" value="TrkA_C"/>
    <property type="match status" value="1"/>
</dbReference>
<dbReference type="InterPro" id="IPR050721">
    <property type="entry name" value="Trk_Ktr_HKT_K-transport"/>
</dbReference>
<evidence type="ECO:0000256" key="5">
    <source>
        <dbReference type="ARBA" id="ARBA00023027"/>
    </source>
</evidence>
<evidence type="ECO:0000259" key="7">
    <source>
        <dbReference type="PROSITE" id="PS51201"/>
    </source>
</evidence>
<dbReference type="OrthoDB" id="24929at2157"/>
<sequence length="216" mass="23213">MYIIIIGLGGIGRSLAKIAVAEKHNVMVIDRNAERTENMALKYDLVGITGDASMLSTLEEANISEADAVICTTGDDNVNLMVVLKALELGIKTVTTVVNEQENIEIFKKTGAIIHKDPDAIVAENIFNSIWRPGINAFTSMAGGKAEIIEVIIHEGSHAAGKAIRELGLPSNTLIIAIERGDEVIIPEGSTLILPNDSLYVFARSDVVDKVSSIFQ</sequence>
<proteinExistence type="predicted"/>
<dbReference type="SUPFAM" id="SSF116726">
    <property type="entry name" value="TrkA C-terminal domain-like"/>
    <property type="match status" value="1"/>
</dbReference>
<feature type="domain" description="RCK N-terminal" evidence="7">
    <location>
        <begin position="1"/>
        <end position="122"/>
    </location>
</feature>
<evidence type="ECO:0000256" key="4">
    <source>
        <dbReference type="ARBA" id="ARBA00022958"/>
    </source>
</evidence>
<dbReference type="InterPro" id="IPR006037">
    <property type="entry name" value="RCK_C"/>
</dbReference>
<dbReference type="AlphaFoldDB" id="Q0W7J2"/>
<evidence type="ECO:0000259" key="8">
    <source>
        <dbReference type="PROSITE" id="PS51202"/>
    </source>
</evidence>
<dbReference type="InterPro" id="IPR003148">
    <property type="entry name" value="RCK_N"/>
</dbReference>
<protein>
    <submittedName>
        <fullName evidence="9">K(+) uptake system, NAD-binding component</fullName>
    </submittedName>
</protein>
<dbReference type="RefSeq" id="WP_012036846.1">
    <property type="nucleotide sequence ID" value="NC_009464.1"/>
</dbReference>
<keyword evidence="10" id="KW-1185">Reference proteome</keyword>
<dbReference type="PANTHER" id="PTHR43833">
    <property type="entry name" value="POTASSIUM CHANNEL PROTEIN 2-RELATED-RELATED"/>
    <property type="match status" value="1"/>
</dbReference>